<proteinExistence type="predicted"/>
<reference evidence="4 5" key="1">
    <citation type="submission" date="2012-01" db="EMBL/GenBank/DDBJ databases">
        <title>Complete sequence of chromosome of Clostridium pasteurianum BC1.</title>
        <authorList>
            <consortium name="US DOE Joint Genome Institute"/>
            <person name="Lucas S."/>
            <person name="Han J."/>
            <person name="Lapidus A."/>
            <person name="Cheng J.-F."/>
            <person name="Goodwin L."/>
            <person name="Pitluck S."/>
            <person name="Peters L."/>
            <person name="Mikhailova N."/>
            <person name="Teshima H."/>
            <person name="Detter J.C."/>
            <person name="Han C."/>
            <person name="Tapia R."/>
            <person name="Land M."/>
            <person name="Hauser L."/>
            <person name="Kyrpides N."/>
            <person name="Ivanova N."/>
            <person name="Pagani I."/>
            <person name="Dunn J."/>
            <person name="Taghavi S."/>
            <person name="Francis A."/>
            <person name="van der Lelie D."/>
            <person name="Woyke T."/>
        </authorList>
    </citation>
    <scope>NUCLEOTIDE SEQUENCE [LARGE SCALE GENOMIC DNA]</scope>
    <source>
        <strain evidence="4 5">BC1</strain>
    </source>
</reference>
<evidence type="ECO:0000313" key="4">
    <source>
        <dbReference type="EMBL" id="AGK95137.1"/>
    </source>
</evidence>
<name>R4JWD5_CLOPA</name>
<dbReference type="OrthoDB" id="9806013at2"/>
<dbReference type="NCBIfam" id="TIGR03064">
    <property type="entry name" value="sortase_srtB"/>
    <property type="match status" value="1"/>
</dbReference>
<dbReference type="GO" id="GO:0016787">
    <property type="term" value="F:hydrolase activity"/>
    <property type="evidence" value="ECO:0007669"/>
    <property type="project" value="UniProtKB-KW"/>
</dbReference>
<dbReference type="eggNOG" id="COG4509">
    <property type="taxonomic scope" value="Bacteria"/>
</dbReference>
<evidence type="ECO:0000313" key="5">
    <source>
        <dbReference type="Proteomes" id="UP000013523"/>
    </source>
</evidence>
<dbReference type="KEGG" id="cpas:Clopa_0028"/>
<dbReference type="Gene3D" id="2.40.260.10">
    <property type="entry name" value="Sortase"/>
    <property type="match status" value="1"/>
</dbReference>
<keyword evidence="5" id="KW-1185">Reference proteome</keyword>
<feature type="transmembrane region" description="Helical" evidence="3">
    <location>
        <begin position="7"/>
        <end position="29"/>
    </location>
</feature>
<dbReference type="AlphaFoldDB" id="R4JWD5"/>
<evidence type="ECO:0000256" key="1">
    <source>
        <dbReference type="ARBA" id="ARBA00022801"/>
    </source>
</evidence>
<dbReference type="PATRIC" id="fig|86416.3.peg.22"/>
<dbReference type="Proteomes" id="UP000013523">
    <property type="component" value="Chromosome"/>
</dbReference>
<sequence length="233" mass="27705">MNRRVKIIINVVLTLVIVICIFSIGYKYFQYYRDSKNYSKVQIFKPKVQQNAGDNSNEDNLKRINSDYKMWFSVTGTDINYPVVQGKDNEFYLHNNFYREKSDSGTIFIDYRNNIDSDKNIIIYGHNMKNGTMFNKINDFKKEDNFKNGTIKILKNNKEYTYEVFSVFTVNENYVDLKINFVSDQDYINYINYLKQKSMYKKDIENNYNNILTLYTCSYEFNGARTIVCAVLK</sequence>
<dbReference type="STRING" id="86416.Clopa_0028"/>
<evidence type="ECO:0000256" key="2">
    <source>
        <dbReference type="PIRSR" id="PIRSR605754-1"/>
    </source>
</evidence>
<dbReference type="InterPro" id="IPR023365">
    <property type="entry name" value="Sortase_dom-sf"/>
</dbReference>
<dbReference type="MEROPS" id="C60.002"/>
<feature type="active site" description="Proton donor/acceptor" evidence="2">
    <location>
        <position position="126"/>
    </location>
</feature>
<feature type="active site" description="Acyl-thioester intermediate" evidence="2">
    <location>
        <position position="217"/>
    </location>
</feature>
<organism evidence="4 5">
    <name type="scientific">Clostridium pasteurianum BC1</name>
    <dbReference type="NCBI Taxonomy" id="86416"/>
    <lineage>
        <taxon>Bacteria</taxon>
        <taxon>Bacillati</taxon>
        <taxon>Bacillota</taxon>
        <taxon>Clostridia</taxon>
        <taxon>Eubacteriales</taxon>
        <taxon>Clostridiaceae</taxon>
        <taxon>Clostridium</taxon>
    </lineage>
</organism>
<keyword evidence="3" id="KW-0472">Membrane</keyword>
<keyword evidence="3" id="KW-0812">Transmembrane</keyword>
<dbReference type="SUPFAM" id="SSF63817">
    <property type="entry name" value="Sortase"/>
    <property type="match status" value="1"/>
</dbReference>
<dbReference type="CDD" id="cd05826">
    <property type="entry name" value="Sortase_B"/>
    <property type="match status" value="1"/>
</dbReference>
<dbReference type="RefSeq" id="WP_015613464.1">
    <property type="nucleotide sequence ID" value="NC_021182.1"/>
</dbReference>
<dbReference type="HOGENOM" id="CLU_034078_3_1_9"/>
<dbReference type="Pfam" id="PF04203">
    <property type="entry name" value="Sortase"/>
    <property type="match status" value="1"/>
</dbReference>
<keyword evidence="3" id="KW-1133">Transmembrane helix</keyword>
<accession>R4JWD5</accession>
<dbReference type="InterPro" id="IPR009835">
    <property type="entry name" value="SrtB"/>
</dbReference>
<dbReference type="InterPro" id="IPR005754">
    <property type="entry name" value="Sortase"/>
</dbReference>
<evidence type="ECO:0000256" key="3">
    <source>
        <dbReference type="SAM" id="Phobius"/>
    </source>
</evidence>
<dbReference type="EMBL" id="CP003261">
    <property type="protein sequence ID" value="AGK95137.1"/>
    <property type="molecule type" value="Genomic_DNA"/>
</dbReference>
<keyword evidence="1" id="KW-0378">Hydrolase</keyword>
<protein>
    <submittedName>
        <fullName evidence="4">Sortase, SrtB family</fullName>
    </submittedName>
</protein>
<gene>
    <name evidence="4" type="ORF">Clopa_0028</name>
</gene>